<name>A0A8S1HLJ1_9PELO</name>
<dbReference type="Pfam" id="PF01391">
    <property type="entry name" value="Collagen"/>
    <property type="match status" value="2"/>
</dbReference>
<proteinExistence type="predicted"/>
<comment type="caution">
    <text evidence="6">The sequence shown here is derived from an EMBL/GenBank/DDBJ whole genome shotgun (WGS) entry which is preliminary data.</text>
</comment>
<feature type="compositionally biased region" description="Basic and acidic residues" evidence="4">
    <location>
        <begin position="442"/>
        <end position="467"/>
    </location>
</feature>
<dbReference type="GO" id="GO:0042302">
    <property type="term" value="F:structural constituent of cuticle"/>
    <property type="evidence" value="ECO:0007669"/>
    <property type="project" value="InterPro"/>
</dbReference>
<dbReference type="InterPro" id="IPR008160">
    <property type="entry name" value="Collagen"/>
</dbReference>
<keyword evidence="3" id="KW-1015">Disulfide bond</keyword>
<evidence type="ECO:0000259" key="5">
    <source>
        <dbReference type="SMART" id="SM01088"/>
    </source>
</evidence>
<reference evidence="6" key="1">
    <citation type="submission" date="2020-10" db="EMBL/GenBank/DDBJ databases">
        <authorList>
            <person name="Kikuchi T."/>
        </authorList>
    </citation>
    <scope>NUCLEOTIDE SEQUENCE</scope>
    <source>
        <strain evidence="6">NKZ352</strain>
    </source>
</reference>
<dbReference type="PANTHER" id="PTHR24637:SF236">
    <property type="entry name" value="NEMATODE CUTICLE COLLAGEN N-TERMINAL DOMAIN-CONTAINING PROTEIN"/>
    <property type="match status" value="1"/>
</dbReference>
<feature type="compositionally biased region" description="Basic and acidic residues" evidence="4">
    <location>
        <begin position="535"/>
        <end position="560"/>
    </location>
</feature>
<evidence type="ECO:0000256" key="1">
    <source>
        <dbReference type="ARBA" id="ARBA00011518"/>
    </source>
</evidence>
<dbReference type="EMBL" id="CAJGYM010000095">
    <property type="protein sequence ID" value="CAD6197466.1"/>
    <property type="molecule type" value="Genomic_DNA"/>
</dbReference>
<keyword evidence="7" id="KW-1185">Reference proteome</keyword>
<dbReference type="InterPro" id="IPR002486">
    <property type="entry name" value="Col_cuticle_N"/>
</dbReference>
<feature type="region of interest" description="Disordered" evidence="4">
    <location>
        <begin position="241"/>
        <end position="700"/>
    </location>
</feature>
<dbReference type="PROSITE" id="PS51257">
    <property type="entry name" value="PROKAR_LIPOPROTEIN"/>
    <property type="match status" value="1"/>
</dbReference>
<dbReference type="OrthoDB" id="6380629at2759"/>
<protein>
    <recommendedName>
        <fullName evidence="5">Nematode cuticle collagen N-terminal domain-containing protein</fullName>
    </recommendedName>
</protein>
<evidence type="ECO:0000313" key="6">
    <source>
        <dbReference type="EMBL" id="CAD6197466.1"/>
    </source>
</evidence>
<dbReference type="Proteomes" id="UP000835052">
    <property type="component" value="Unassembled WGS sequence"/>
</dbReference>
<feature type="compositionally biased region" description="Low complexity" evidence="4">
    <location>
        <begin position="242"/>
        <end position="253"/>
    </location>
</feature>
<feature type="compositionally biased region" description="Low complexity" evidence="4">
    <location>
        <begin position="317"/>
        <end position="351"/>
    </location>
</feature>
<feature type="compositionally biased region" description="Polar residues" evidence="4">
    <location>
        <begin position="417"/>
        <end position="434"/>
    </location>
</feature>
<dbReference type="AlphaFoldDB" id="A0A8S1HLJ1"/>
<dbReference type="Pfam" id="PF01484">
    <property type="entry name" value="Col_cuticle_N"/>
    <property type="match status" value="1"/>
</dbReference>
<gene>
    <name evidence="6" type="ORF">CAUJ_LOCUS13375</name>
</gene>
<feature type="region of interest" description="Disordered" evidence="4">
    <location>
        <begin position="80"/>
        <end position="218"/>
    </location>
</feature>
<feature type="compositionally biased region" description="Basic and acidic residues" evidence="4">
    <location>
        <begin position="567"/>
        <end position="627"/>
    </location>
</feature>
<feature type="compositionally biased region" description="Polar residues" evidence="4">
    <location>
        <begin position="517"/>
        <end position="534"/>
    </location>
</feature>
<feature type="compositionally biased region" description="Basic and acidic residues" evidence="4">
    <location>
        <begin position="497"/>
        <end position="516"/>
    </location>
</feature>
<sequence>MSKATWLAGAASVACAVLITVAAVTTSYLLYDITTFYQNATEELVEFREIANNAWEYMMIDATPGELRFSKPEDSVRIFRRSSDDYNGGGETSQYDDEDRYEGARPPALRPQRPGVPRTIQGFRKPKPDGPPRDHHEREREFMYNSDREEPTNGDFATNSPSKTSTQPPRKPQPQTPKNQCGKCSQQPNTCPPGPPGPRGRPGTPGKPGSNGANGPNGMSGMALGAAMGYNTEVACIKCPAGEPGKQGPDGDPGMPGPDGEEGVPGQNGVDGEPGKDGEPGFDGLPGRPGSPGTPGMPGRSGRSFKSNPGPPGPPGLVGQPGVPGTPGDDGAPGSPGEPGYEGPPGRFGEPGFDGMPGEPGKVGDPGGDAAYCPCPSRTSHVEDPYKGTEQKTEERKQYGSEERGRPYEDEHHQDAYESSSIAPQDTLEATTATHAVLTYDEQPKKTFQQREWEAHHRRQELAKEPSRQQTLHDLSKVNRGKPESRGYEHLSGYEAEAPKKESEKEQKGSTKEHGYESSTSNKDGYQGQTTTTDHGYEDRTSTKKEHGYDSETPTKEHDNGSLTSVQKEHGYESQVSTKEHGYDGQAPTKEHGYDSRAPTKEHGYEGQASTKEHGYEGQASTKEHGYEGQAPAPDHGYASQAPKPEQDYPSQAPAPEHNYEGDAPKSQHYEEPKVEEEPERPYRRHRVRYSHRNRYFDSP</sequence>
<feature type="compositionally biased region" description="Basic and acidic residues" evidence="4">
    <location>
        <begin position="380"/>
        <end position="416"/>
    </location>
</feature>
<keyword evidence="2" id="KW-0677">Repeat</keyword>
<evidence type="ECO:0000313" key="7">
    <source>
        <dbReference type="Proteomes" id="UP000835052"/>
    </source>
</evidence>
<comment type="subunit">
    <text evidence="1">Collagen polypeptide chains are complexed within the cuticle by disulfide bonds and other types of covalent cross-links.</text>
</comment>
<dbReference type="PANTHER" id="PTHR24637">
    <property type="entry name" value="COLLAGEN"/>
    <property type="match status" value="1"/>
</dbReference>
<feature type="domain" description="Nematode cuticle collagen N-terminal" evidence="5">
    <location>
        <begin position="8"/>
        <end position="58"/>
    </location>
</feature>
<feature type="compositionally biased region" description="Basic and acidic residues" evidence="4">
    <location>
        <begin position="474"/>
        <end position="489"/>
    </location>
</feature>
<feature type="compositionally biased region" description="Pro residues" evidence="4">
    <location>
        <begin position="190"/>
        <end position="199"/>
    </location>
</feature>
<dbReference type="SMART" id="SM01088">
    <property type="entry name" value="Col_cuticle_N"/>
    <property type="match status" value="1"/>
</dbReference>
<organism evidence="6 7">
    <name type="scientific">Caenorhabditis auriculariae</name>
    <dbReference type="NCBI Taxonomy" id="2777116"/>
    <lineage>
        <taxon>Eukaryota</taxon>
        <taxon>Metazoa</taxon>
        <taxon>Ecdysozoa</taxon>
        <taxon>Nematoda</taxon>
        <taxon>Chromadorea</taxon>
        <taxon>Rhabditida</taxon>
        <taxon>Rhabditina</taxon>
        <taxon>Rhabditomorpha</taxon>
        <taxon>Rhabditoidea</taxon>
        <taxon>Rhabditidae</taxon>
        <taxon>Peloderinae</taxon>
        <taxon>Caenorhabditis</taxon>
    </lineage>
</organism>
<evidence type="ECO:0000256" key="3">
    <source>
        <dbReference type="ARBA" id="ARBA00023157"/>
    </source>
</evidence>
<feature type="compositionally biased region" description="Basic and acidic residues" evidence="4">
    <location>
        <begin position="126"/>
        <end position="151"/>
    </location>
</feature>
<accession>A0A8S1HLJ1</accession>
<feature type="compositionally biased region" description="Basic and acidic residues" evidence="4">
    <location>
        <begin position="658"/>
        <end position="673"/>
    </location>
</feature>
<feature type="compositionally biased region" description="Basic residues" evidence="4">
    <location>
        <begin position="683"/>
        <end position="694"/>
    </location>
</feature>
<evidence type="ECO:0000256" key="4">
    <source>
        <dbReference type="SAM" id="MobiDB-lite"/>
    </source>
</evidence>
<evidence type="ECO:0000256" key="2">
    <source>
        <dbReference type="ARBA" id="ARBA00022737"/>
    </source>
</evidence>